<gene>
    <name evidence="11" type="ORF">AMTR_s00012p00249520</name>
</gene>
<comment type="subcellular location">
    <subcellularLocation>
        <location evidence="1">Membrane</location>
        <topology evidence="1">Multi-pass membrane protein</topology>
    </subcellularLocation>
</comment>
<comment type="similarity">
    <text evidence="7">Belongs to the amino acid/polyamine transporter 2 family. Amino acid/auxin permease (AAAP) (TC 2.A.18.5) subfamily.</text>
</comment>
<feature type="transmembrane region" description="Helical" evidence="9">
    <location>
        <begin position="264"/>
        <end position="284"/>
    </location>
</feature>
<dbReference type="Gramene" id="ERN07956">
    <property type="protein sequence ID" value="ERN07956"/>
    <property type="gene ID" value="AMTR_s00012p00249520"/>
</dbReference>
<feature type="transmembrane region" description="Helical" evidence="9">
    <location>
        <begin position="291"/>
        <end position="313"/>
    </location>
</feature>
<evidence type="ECO:0000256" key="8">
    <source>
        <dbReference type="SAM" id="MobiDB-lite"/>
    </source>
</evidence>
<dbReference type="HOGENOM" id="CLU_009646_1_0_1"/>
<evidence type="ECO:0000256" key="1">
    <source>
        <dbReference type="ARBA" id="ARBA00004141"/>
    </source>
</evidence>
<feature type="region of interest" description="Disordered" evidence="8">
    <location>
        <begin position="1"/>
        <end position="54"/>
    </location>
</feature>
<reference evidence="12" key="1">
    <citation type="journal article" date="2013" name="Science">
        <title>The Amborella genome and the evolution of flowering plants.</title>
        <authorList>
            <consortium name="Amborella Genome Project"/>
        </authorList>
    </citation>
    <scope>NUCLEOTIDE SEQUENCE [LARGE SCALE GENOMIC DNA]</scope>
</reference>
<evidence type="ECO:0000313" key="11">
    <source>
        <dbReference type="EMBL" id="ERN07956.1"/>
    </source>
</evidence>
<dbReference type="GO" id="GO:0016020">
    <property type="term" value="C:membrane"/>
    <property type="evidence" value="ECO:0000318"/>
    <property type="project" value="GO_Central"/>
</dbReference>
<dbReference type="AlphaFoldDB" id="W1PJW6"/>
<feature type="compositionally biased region" description="Basic and acidic residues" evidence="8">
    <location>
        <begin position="1"/>
        <end position="12"/>
    </location>
</feature>
<feature type="transmembrane region" description="Helical" evidence="9">
    <location>
        <begin position="517"/>
        <end position="540"/>
    </location>
</feature>
<evidence type="ECO:0000256" key="5">
    <source>
        <dbReference type="ARBA" id="ARBA00022989"/>
    </source>
</evidence>
<dbReference type="Proteomes" id="UP000017836">
    <property type="component" value="Unassembled WGS sequence"/>
</dbReference>
<feature type="compositionally biased region" description="Polar residues" evidence="8">
    <location>
        <begin position="36"/>
        <end position="54"/>
    </location>
</feature>
<feature type="transmembrane region" description="Helical" evidence="9">
    <location>
        <begin position="365"/>
        <end position="389"/>
    </location>
</feature>
<keyword evidence="4" id="KW-0029">Amino-acid transport</keyword>
<evidence type="ECO:0000256" key="9">
    <source>
        <dbReference type="SAM" id="Phobius"/>
    </source>
</evidence>
<evidence type="ECO:0000256" key="6">
    <source>
        <dbReference type="ARBA" id="ARBA00023136"/>
    </source>
</evidence>
<feature type="transmembrane region" description="Helical" evidence="9">
    <location>
        <begin position="445"/>
        <end position="467"/>
    </location>
</feature>
<dbReference type="PANTHER" id="PTHR48017">
    <property type="entry name" value="OS05G0424000 PROTEIN-RELATED"/>
    <property type="match status" value="1"/>
</dbReference>
<keyword evidence="2" id="KW-0813">Transport</keyword>
<evidence type="ECO:0000259" key="10">
    <source>
        <dbReference type="Pfam" id="PF01490"/>
    </source>
</evidence>
<dbReference type="FunFam" id="1.20.1740.10:FF:000047">
    <property type="entry name" value="Amino acid transporter AVT1A"/>
    <property type="match status" value="1"/>
</dbReference>
<feature type="transmembrane region" description="Helical" evidence="9">
    <location>
        <begin position="178"/>
        <end position="198"/>
    </location>
</feature>
<feature type="domain" description="Amino acid transporter transmembrane" evidence="10">
    <location>
        <begin position="149"/>
        <end position="533"/>
    </location>
</feature>
<sequence>MKNEEMSRERSFNFETDDEENQADTMGNEDYESDGSDMSSTRQSSGHGRSSYDCNTSWPQSYKQSMDIFSSVTPPSLTILAGSSLIRAGSSFWSSSSVHRRHPPLEINYPSTEPLISTASEKEQLTSPHPQTKQSFYDPHGIVLSQQCSYSQAVINGINVLCGVGVLSTPYAVKEGGWLGLLVLLSFALISCYTGVLLKRCLESKPGLHTYPDIGQAAFGKVGRLGISIILYAELYACCVEYVILESDNLNSLFPNAHLNLAGYQLSSHQLFAIITTLAVLPTVWLRDLSVLSYISAGGVIASLLVVICLIWVGVVDGVGFHHGGTSLNLSGLPVAIGLYGFCYSGHAVYPNIYSSMKNPSQFPAVLLTSSVACTILYAGVAIMGYMMFGESINSQFTLNMPQQFFASKVGVWTTVVNPFTKYALTITPVALSLEELLPASHLKYHFFSIVIRTGLVLSTLIVALAVPFFGFVMAFIGSVLTMLVALILPCACYLSILGSNVTLLQSAEFCSCFLPQRFICMLVIVVGVVCACIGSYSAIGKISEEKEEITKSHVHLILLEIMEDELSCVLLT</sequence>
<organism evidence="11 12">
    <name type="scientific">Amborella trichopoda</name>
    <dbReference type="NCBI Taxonomy" id="13333"/>
    <lineage>
        <taxon>Eukaryota</taxon>
        <taxon>Viridiplantae</taxon>
        <taxon>Streptophyta</taxon>
        <taxon>Embryophyta</taxon>
        <taxon>Tracheophyta</taxon>
        <taxon>Spermatophyta</taxon>
        <taxon>Magnoliopsida</taxon>
        <taxon>Amborellales</taxon>
        <taxon>Amborellaceae</taxon>
        <taxon>Amborella</taxon>
    </lineage>
</organism>
<feature type="transmembrane region" description="Helical" evidence="9">
    <location>
        <begin position="474"/>
        <end position="497"/>
    </location>
</feature>
<accession>W1PJW6</accession>
<evidence type="ECO:0000256" key="4">
    <source>
        <dbReference type="ARBA" id="ARBA00022970"/>
    </source>
</evidence>
<feature type="compositionally biased region" description="Acidic residues" evidence="8">
    <location>
        <begin position="15"/>
        <end position="35"/>
    </location>
</feature>
<dbReference type="GO" id="GO:0015171">
    <property type="term" value="F:amino acid transmembrane transporter activity"/>
    <property type="evidence" value="ECO:0000318"/>
    <property type="project" value="GO_Central"/>
</dbReference>
<name>W1PJW6_AMBTC</name>
<dbReference type="Pfam" id="PF01490">
    <property type="entry name" value="Aa_trans"/>
    <property type="match status" value="1"/>
</dbReference>
<dbReference type="GO" id="GO:0003333">
    <property type="term" value="P:amino acid transmembrane transport"/>
    <property type="evidence" value="ECO:0000318"/>
    <property type="project" value="GO_Central"/>
</dbReference>
<keyword evidence="5 9" id="KW-1133">Transmembrane helix</keyword>
<keyword evidence="12" id="KW-1185">Reference proteome</keyword>
<feature type="transmembrane region" description="Helical" evidence="9">
    <location>
        <begin position="153"/>
        <end position="172"/>
    </location>
</feature>
<proteinExistence type="inferred from homology"/>
<keyword evidence="3 9" id="KW-0812">Transmembrane</keyword>
<dbReference type="EMBL" id="KI393609">
    <property type="protein sequence ID" value="ERN07956.1"/>
    <property type="molecule type" value="Genomic_DNA"/>
</dbReference>
<evidence type="ECO:0000256" key="3">
    <source>
        <dbReference type="ARBA" id="ARBA00022692"/>
    </source>
</evidence>
<dbReference type="OMA" id="PFPESMM"/>
<dbReference type="eggNOG" id="KOG1303">
    <property type="taxonomic scope" value="Eukaryota"/>
</dbReference>
<dbReference type="InterPro" id="IPR013057">
    <property type="entry name" value="AA_transpt_TM"/>
</dbReference>
<protein>
    <recommendedName>
        <fullName evidence="10">Amino acid transporter transmembrane domain-containing protein</fullName>
    </recommendedName>
</protein>
<keyword evidence="6 9" id="KW-0472">Membrane</keyword>
<evidence type="ECO:0000313" key="12">
    <source>
        <dbReference type="Proteomes" id="UP000017836"/>
    </source>
</evidence>
<evidence type="ECO:0000256" key="7">
    <source>
        <dbReference type="ARBA" id="ARBA00049662"/>
    </source>
</evidence>
<evidence type="ECO:0000256" key="2">
    <source>
        <dbReference type="ARBA" id="ARBA00022448"/>
    </source>
</evidence>
<feature type="transmembrane region" description="Helical" evidence="9">
    <location>
        <begin position="333"/>
        <end position="353"/>
    </location>
</feature>
<feature type="transmembrane region" description="Helical" evidence="9">
    <location>
        <begin position="225"/>
        <end position="244"/>
    </location>
</feature>